<dbReference type="InterPro" id="IPR001623">
    <property type="entry name" value="DnaJ_domain"/>
</dbReference>
<dbReference type="PRINTS" id="PR00625">
    <property type="entry name" value="JDOMAIN"/>
</dbReference>
<dbReference type="PROSITE" id="PS50076">
    <property type="entry name" value="DNAJ_2"/>
    <property type="match status" value="1"/>
</dbReference>
<evidence type="ECO:0000256" key="1">
    <source>
        <dbReference type="SAM" id="Phobius"/>
    </source>
</evidence>
<protein>
    <submittedName>
        <fullName evidence="3">DnaJ-like protein</fullName>
    </submittedName>
</protein>
<evidence type="ECO:0000259" key="2">
    <source>
        <dbReference type="PROSITE" id="PS50076"/>
    </source>
</evidence>
<reference evidence="3 4" key="1">
    <citation type="journal article" date="2007" name="PLoS Genet.">
        <title>Patterns and implications of gene gain and loss in the evolution of Prochlorococcus.</title>
        <authorList>
            <person name="Kettler G.C."/>
            <person name="Martiny A.C."/>
            <person name="Huang K."/>
            <person name="Zucker J."/>
            <person name="Coleman M.L."/>
            <person name="Rodrigue S."/>
            <person name="Chen F."/>
            <person name="Lapidus A."/>
            <person name="Ferriera S."/>
            <person name="Johnson J."/>
            <person name="Steglich C."/>
            <person name="Church G.M."/>
            <person name="Richardson P."/>
            <person name="Chisholm S.W."/>
        </authorList>
    </citation>
    <scope>NUCLEOTIDE SEQUENCE [LARGE SCALE GENOMIC DNA]</scope>
    <source>
        <strain evidence="4">MIT 9211</strain>
    </source>
</reference>
<evidence type="ECO:0000313" key="4">
    <source>
        <dbReference type="Proteomes" id="UP000000788"/>
    </source>
</evidence>
<dbReference type="Proteomes" id="UP000000788">
    <property type="component" value="Chromosome"/>
</dbReference>
<dbReference type="eggNOG" id="COG0484">
    <property type="taxonomic scope" value="Bacteria"/>
</dbReference>
<dbReference type="AlphaFoldDB" id="A9BCG3"/>
<keyword evidence="1" id="KW-0812">Transmembrane</keyword>
<gene>
    <name evidence="3" type="ordered locus">P9211_15941</name>
</gene>
<dbReference type="SMART" id="SM00271">
    <property type="entry name" value="DnaJ"/>
    <property type="match status" value="1"/>
</dbReference>
<sequence length="190" mass="21093">MTSSGSYYELLGISRSADAYALRKAFHRLSKDLHPDTTALPVDEAAQRFRELCEAYELLSDPLRREAYDKTLDNEISDELELPKSQKLNSKVPSKIKFDAAPRRPFSGGELFALLLLCITLLLSLMLGVGFALLDGRELQVSPSWLKTEQALTVLNPLGIRDANTSSSYNSFKSAFFDIDRTLALRTGGS</sequence>
<accession>A9BCG3</accession>
<keyword evidence="1" id="KW-1133">Transmembrane helix</keyword>
<evidence type="ECO:0000313" key="3">
    <source>
        <dbReference type="EMBL" id="ABX09525.1"/>
    </source>
</evidence>
<dbReference type="HOGENOM" id="CLU_091338_0_0_3"/>
<proteinExistence type="predicted"/>
<keyword evidence="1" id="KW-0472">Membrane</keyword>
<dbReference type="PROSITE" id="PS00636">
    <property type="entry name" value="DNAJ_1"/>
    <property type="match status" value="1"/>
</dbReference>
<dbReference type="PANTHER" id="PTHR45283">
    <property type="entry name" value="NAD(P)H-QUINONE OXIDOREDUCTASE SUBUNIT T, CHLOROPLASTIC"/>
    <property type="match status" value="1"/>
</dbReference>
<dbReference type="OrthoDB" id="9779889at2"/>
<dbReference type="SUPFAM" id="SSF46565">
    <property type="entry name" value="Chaperone J-domain"/>
    <property type="match status" value="1"/>
</dbReference>
<keyword evidence="4" id="KW-1185">Reference proteome</keyword>
<dbReference type="CDD" id="cd06257">
    <property type="entry name" value="DnaJ"/>
    <property type="match status" value="1"/>
</dbReference>
<feature type="transmembrane region" description="Helical" evidence="1">
    <location>
        <begin position="111"/>
        <end position="134"/>
    </location>
</feature>
<dbReference type="PANTHER" id="PTHR45283:SF1">
    <property type="entry name" value="NAD(P)H-QUINONE OXIDOREDUCTASE SUBUNIT T, CHLOROPLASTIC"/>
    <property type="match status" value="1"/>
</dbReference>
<dbReference type="InterPro" id="IPR044618">
    <property type="entry name" value="NdhT-like"/>
</dbReference>
<dbReference type="STRING" id="93059.P9211_15941"/>
<dbReference type="Pfam" id="PF00226">
    <property type="entry name" value="DnaJ"/>
    <property type="match status" value="1"/>
</dbReference>
<dbReference type="KEGG" id="pmj:P9211_15941"/>
<organism evidence="3 4">
    <name type="scientific">Prochlorococcus marinus (strain MIT 9211)</name>
    <dbReference type="NCBI Taxonomy" id="93059"/>
    <lineage>
        <taxon>Bacteria</taxon>
        <taxon>Bacillati</taxon>
        <taxon>Cyanobacteriota</taxon>
        <taxon>Cyanophyceae</taxon>
        <taxon>Synechococcales</taxon>
        <taxon>Prochlorococcaceae</taxon>
        <taxon>Prochlorococcus</taxon>
    </lineage>
</organism>
<dbReference type="Gene3D" id="1.10.287.110">
    <property type="entry name" value="DnaJ domain"/>
    <property type="match status" value="1"/>
</dbReference>
<dbReference type="InterPro" id="IPR036869">
    <property type="entry name" value="J_dom_sf"/>
</dbReference>
<dbReference type="RefSeq" id="WP_012196146.1">
    <property type="nucleotide sequence ID" value="NC_009976.1"/>
</dbReference>
<dbReference type="EMBL" id="CP000878">
    <property type="protein sequence ID" value="ABX09525.1"/>
    <property type="molecule type" value="Genomic_DNA"/>
</dbReference>
<name>A9BCG3_PROM4</name>
<feature type="domain" description="J" evidence="2">
    <location>
        <begin position="6"/>
        <end position="72"/>
    </location>
</feature>
<dbReference type="InterPro" id="IPR018253">
    <property type="entry name" value="DnaJ_domain_CS"/>
</dbReference>